<keyword evidence="3" id="KW-1133">Transmembrane helix</keyword>
<protein>
    <submittedName>
        <fullName evidence="5">Transcriptional regulator GlxA family with amidase domain</fullName>
    </submittedName>
</protein>
<name>A0A4Q7M0K0_9MICO</name>
<dbReference type="InterPro" id="IPR002818">
    <property type="entry name" value="DJ-1/PfpI"/>
</dbReference>
<reference evidence="5 6" key="1">
    <citation type="submission" date="2019-02" db="EMBL/GenBank/DDBJ databases">
        <title>Sequencing the genomes of 1000 actinobacteria strains.</title>
        <authorList>
            <person name="Klenk H.-P."/>
        </authorList>
    </citation>
    <scope>NUCLEOTIDE SEQUENCE [LARGE SCALE GENOMIC DNA]</scope>
    <source>
        <strain evidence="5 6">DSM 16932</strain>
    </source>
</reference>
<dbReference type="InterPro" id="IPR029062">
    <property type="entry name" value="Class_I_gatase-like"/>
</dbReference>
<keyword evidence="3" id="KW-0472">Membrane</keyword>
<dbReference type="Gene3D" id="3.40.50.880">
    <property type="match status" value="1"/>
</dbReference>
<dbReference type="InterPro" id="IPR052158">
    <property type="entry name" value="INH-QAR"/>
</dbReference>
<evidence type="ECO:0000313" key="6">
    <source>
        <dbReference type="Proteomes" id="UP000293852"/>
    </source>
</evidence>
<dbReference type="GO" id="GO:0043565">
    <property type="term" value="F:sequence-specific DNA binding"/>
    <property type="evidence" value="ECO:0007669"/>
    <property type="project" value="InterPro"/>
</dbReference>
<dbReference type="SMART" id="SM00342">
    <property type="entry name" value="HTH_ARAC"/>
    <property type="match status" value="1"/>
</dbReference>
<dbReference type="SUPFAM" id="SSF52317">
    <property type="entry name" value="Class I glutamine amidotransferase-like"/>
    <property type="match status" value="1"/>
</dbReference>
<dbReference type="AlphaFoldDB" id="A0A4Q7M0K0"/>
<dbReference type="SUPFAM" id="SSF46689">
    <property type="entry name" value="Homeodomain-like"/>
    <property type="match status" value="2"/>
</dbReference>
<keyword evidence="1" id="KW-0805">Transcription regulation</keyword>
<dbReference type="OrthoDB" id="3194870at2"/>
<gene>
    <name evidence="5" type="ORF">EV386_0975</name>
</gene>
<dbReference type="Pfam" id="PF01965">
    <property type="entry name" value="DJ-1_PfpI"/>
    <property type="match status" value="1"/>
</dbReference>
<sequence>MRRDPRTVAVVVSDGAPLFETAIPLSVFGVDRTDSGGPRYRVVAVAADDDAETPTTTAGIGLGNLHRVDAIDGAGIVVVPTWSDPDRTPPASLTAALRRAHDDGATIVGLCLGAFVLAAAGLLDGRRATTHWRWAALLREKYPAVDVDVNVLYVDEDTVVTSAGTAAGIDACLALVRRLDGAHAAGAVARRMVVSPHRAGGQAQFVDIMPPRPRDDTIGALLDWALANLHHPLTVDQLAARLNTSRRTLDRHFRAATGTSPLQWLLHQRILAAQRLLETTTLPVEHVAAAVGFSSAIALRPHFRQIVGVSPRQYRESFSPSP</sequence>
<keyword evidence="2" id="KW-0804">Transcription</keyword>
<evidence type="ECO:0000256" key="2">
    <source>
        <dbReference type="ARBA" id="ARBA00023163"/>
    </source>
</evidence>
<evidence type="ECO:0000256" key="1">
    <source>
        <dbReference type="ARBA" id="ARBA00023015"/>
    </source>
</evidence>
<feature type="domain" description="HTH araC/xylS-type" evidence="4">
    <location>
        <begin position="219"/>
        <end position="317"/>
    </location>
</feature>
<keyword evidence="3" id="KW-0812">Transmembrane</keyword>
<feature type="transmembrane region" description="Helical" evidence="3">
    <location>
        <begin position="104"/>
        <end position="123"/>
    </location>
</feature>
<dbReference type="PANTHER" id="PTHR43130:SF3">
    <property type="entry name" value="HTH-TYPE TRANSCRIPTIONAL REGULATOR RV1931C"/>
    <property type="match status" value="1"/>
</dbReference>
<dbReference type="InterPro" id="IPR009057">
    <property type="entry name" value="Homeodomain-like_sf"/>
</dbReference>
<organism evidence="5 6">
    <name type="scientific">Xylanimonas ulmi</name>
    <dbReference type="NCBI Taxonomy" id="228973"/>
    <lineage>
        <taxon>Bacteria</taxon>
        <taxon>Bacillati</taxon>
        <taxon>Actinomycetota</taxon>
        <taxon>Actinomycetes</taxon>
        <taxon>Micrococcales</taxon>
        <taxon>Promicromonosporaceae</taxon>
        <taxon>Xylanimonas</taxon>
    </lineage>
</organism>
<comment type="caution">
    <text evidence="5">The sequence shown here is derived from an EMBL/GenBank/DDBJ whole genome shotgun (WGS) entry which is preliminary data.</text>
</comment>
<dbReference type="EMBL" id="SGWX01000001">
    <property type="protein sequence ID" value="RZS60701.1"/>
    <property type="molecule type" value="Genomic_DNA"/>
</dbReference>
<dbReference type="PROSITE" id="PS01124">
    <property type="entry name" value="HTH_ARAC_FAMILY_2"/>
    <property type="match status" value="1"/>
</dbReference>
<evidence type="ECO:0000313" key="5">
    <source>
        <dbReference type="EMBL" id="RZS60701.1"/>
    </source>
</evidence>
<dbReference type="CDD" id="cd03137">
    <property type="entry name" value="GATase1_AraC_1"/>
    <property type="match status" value="1"/>
</dbReference>
<keyword evidence="6" id="KW-1185">Reference proteome</keyword>
<dbReference type="Proteomes" id="UP000293852">
    <property type="component" value="Unassembled WGS sequence"/>
</dbReference>
<evidence type="ECO:0000256" key="3">
    <source>
        <dbReference type="SAM" id="Phobius"/>
    </source>
</evidence>
<evidence type="ECO:0000259" key="4">
    <source>
        <dbReference type="PROSITE" id="PS01124"/>
    </source>
</evidence>
<dbReference type="GO" id="GO:0003700">
    <property type="term" value="F:DNA-binding transcription factor activity"/>
    <property type="evidence" value="ECO:0007669"/>
    <property type="project" value="InterPro"/>
</dbReference>
<accession>A0A4Q7M0K0</accession>
<dbReference type="Pfam" id="PF12833">
    <property type="entry name" value="HTH_18"/>
    <property type="match status" value="1"/>
</dbReference>
<dbReference type="PANTHER" id="PTHR43130">
    <property type="entry name" value="ARAC-FAMILY TRANSCRIPTIONAL REGULATOR"/>
    <property type="match status" value="1"/>
</dbReference>
<proteinExistence type="predicted"/>
<dbReference type="InterPro" id="IPR018060">
    <property type="entry name" value="HTH_AraC"/>
</dbReference>
<dbReference type="Gene3D" id="1.10.10.60">
    <property type="entry name" value="Homeodomain-like"/>
    <property type="match status" value="1"/>
</dbReference>
<dbReference type="RefSeq" id="WP_130412820.1">
    <property type="nucleotide sequence ID" value="NZ_SGWX01000001.1"/>
</dbReference>